<organism evidence="4 5">
    <name type="scientific">Cyprinus carpio</name>
    <name type="common">Common carp</name>
    <dbReference type="NCBI Taxonomy" id="7962"/>
    <lineage>
        <taxon>Eukaryota</taxon>
        <taxon>Metazoa</taxon>
        <taxon>Chordata</taxon>
        <taxon>Craniata</taxon>
        <taxon>Vertebrata</taxon>
        <taxon>Euteleostomi</taxon>
        <taxon>Actinopterygii</taxon>
        <taxon>Neopterygii</taxon>
        <taxon>Teleostei</taxon>
        <taxon>Ostariophysi</taxon>
        <taxon>Cypriniformes</taxon>
        <taxon>Cyprinidae</taxon>
        <taxon>Cyprininae</taxon>
        <taxon>Cyprinus</taxon>
    </lineage>
</organism>
<keyword evidence="3" id="KW-1133">Transmembrane helix</keyword>
<dbReference type="Gene3D" id="3.80.10.10">
    <property type="entry name" value="Ribonuclease Inhibitor"/>
    <property type="match status" value="1"/>
</dbReference>
<keyword evidence="1" id="KW-0433">Leucine-rich repeat</keyword>
<keyword evidence="2" id="KW-0677">Repeat</keyword>
<keyword evidence="3" id="KW-0472">Membrane</keyword>
<dbReference type="SUPFAM" id="SSF52047">
    <property type="entry name" value="RNI-like"/>
    <property type="match status" value="1"/>
</dbReference>
<dbReference type="SMART" id="SM00368">
    <property type="entry name" value="LRR_RI"/>
    <property type="match status" value="4"/>
</dbReference>
<feature type="transmembrane region" description="Helical" evidence="3">
    <location>
        <begin position="20"/>
        <end position="38"/>
    </location>
</feature>
<proteinExistence type="predicted"/>
<evidence type="ECO:0000256" key="1">
    <source>
        <dbReference type="ARBA" id="ARBA00022614"/>
    </source>
</evidence>
<sequence>MTVAFHPHDIFYCSSKSNSLKIHLIFVFSSCVVLYYTVGIQSNVIYFPCSLNDCDLTDRSCSALATVLGSDTNLKELNLNNNNLQDSGVKLLCTGLENIKCELEILRLSDCSINEEGYKALASVLRSNPSHLIELDLTGNDPGQSGVKELSDSLKDPNCKLKTLRWDVMKQYKMNDMQFNY</sequence>
<reference evidence="4" key="1">
    <citation type="submission" date="2025-08" db="UniProtKB">
        <authorList>
            <consortium name="Ensembl"/>
        </authorList>
    </citation>
    <scope>IDENTIFICATION</scope>
</reference>
<evidence type="ECO:0000313" key="4">
    <source>
        <dbReference type="Ensembl" id="ENSCCRP00015037647.1"/>
    </source>
</evidence>
<dbReference type="InterPro" id="IPR051261">
    <property type="entry name" value="NLR"/>
</dbReference>
<dbReference type="PROSITE" id="PS51450">
    <property type="entry name" value="LRR"/>
    <property type="match status" value="1"/>
</dbReference>
<accession>A0A8C1UK74</accession>
<name>A0A8C1UK74_CYPCA</name>
<dbReference type="AlphaFoldDB" id="A0A8C1UK74"/>
<dbReference type="Ensembl" id="ENSCCRT00015038948.1">
    <property type="protein sequence ID" value="ENSCCRP00015037647.1"/>
    <property type="gene ID" value="ENSCCRG00015015688.1"/>
</dbReference>
<dbReference type="PANTHER" id="PTHR24106">
    <property type="entry name" value="NACHT, LRR AND CARD DOMAINS-CONTAINING"/>
    <property type="match status" value="1"/>
</dbReference>
<evidence type="ECO:0000256" key="2">
    <source>
        <dbReference type="ARBA" id="ARBA00022737"/>
    </source>
</evidence>
<evidence type="ECO:0000256" key="3">
    <source>
        <dbReference type="SAM" id="Phobius"/>
    </source>
</evidence>
<keyword evidence="3" id="KW-0812">Transmembrane</keyword>
<dbReference type="Proteomes" id="UP000694700">
    <property type="component" value="Unplaced"/>
</dbReference>
<dbReference type="Pfam" id="PF13516">
    <property type="entry name" value="LRR_6"/>
    <property type="match status" value="3"/>
</dbReference>
<dbReference type="InterPro" id="IPR001611">
    <property type="entry name" value="Leu-rich_rpt"/>
</dbReference>
<evidence type="ECO:0000313" key="5">
    <source>
        <dbReference type="Proteomes" id="UP000694700"/>
    </source>
</evidence>
<protein>
    <submittedName>
        <fullName evidence="4">Uncharacterized protein</fullName>
    </submittedName>
</protein>
<dbReference type="InterPro" id="IPR032675">
    <property type="entry name" value="LRR_dom_sf"/>
</dbReference>